<keyword evidence="6" id="KW-0472">Membrane</keyword>
<comment type="cofactor">
    <cofactor evidence="5">
        <name>Ca(2+)</name>
        <dbReference type="ChEBI" id="CHEBI:29108"/>
    </cofactor>
    <text evidence="5">Binds 1 Ca(2+) ion per dimer.</text>
</comment>
<dbReference type="GO" id="GO:0046872">
    <property type="term" value="F:metal ion binding"/>
    <property type="evidence" value="ECO:0007669"/>
    <property type="project" value="UniProtKB-KW"/>
</dbReference>
<evidence type="ECO:0000313" key="7">
    <source>
        <dbReference type="EMBL" id="MBW8636406.1"/>
    </source>
</evidence>
<dbReference type="PANTHER" id="PTHR34218:SF4">
    <property type="entry name" value="ACYL-HOMOSERINE LACTONE ACYLASE QUIP"/>
    <property type="match status" value="1"/>
</dbReference>
<keyword evidence="2" id="KW-0378">Hydrolase</keyword>
<name>A0AAE2ZJW6_9HYPH</name>
<gene>
    <name evidence="7" type="ORF">K1W69_04325</name>
</gene>
<feature type="transmembrane region" description="Helical" evidence="6">
    <location>
        <begin position="7"/>
        <end position="31"/>
    </location>
</feature>
<feature type="binding site" evidence="5">
    <location>
        <position position="343"/>
    </location>
    <ligand>
        <name>Ca(2+)</name>
        <dbReference type="ChEBI" id="CHEBI:29108"/>
    </ligand>
</feature>
<comment type="caution">
    <text evidence="7">The sequence shown here is derived from an EMBL/GenBank/DDBJ whole genome shotgun (WGS) entry which is preliminary data.</text>
</comment>
<evidence type="ECO:0000256" key="1">
    <source>
        <dbReference type="ARBA" id="ARBA00006586"/>
    </source>
</evidence>
<dbReference type="InterPro" id="IPR043147">
    <property type="entry name" value="Penicillin_amidase_A-knob"/>
</dbReference>
<sequence>MMRILKAFIQFIFFAVPLLLIAAGAGFLWMARSLPPTDGNMTVTGLSGPVTISRDDRGVPHISGASIEDVMTGLGFAHAQDRLWQMEVFRMAAQGRLSELFGEPTVDADIWLRSLGLADATAENYEILPQSARDVVESYAAGINSWIGREGRDFASHWPPEFVILRHEPEPWKPLDVLLTLKMMSISLGENASFEVLRLGFSRLGMSSAEIEDLLPPVGDDNPPELPDMAALLGLPSGPLAAETPSEEAAIFEMTPGVVKERASNNWVISGDRTATGMPLLANDPHLALSAPSIWYLVHLRVEAEDGARNLIGVTQPGVPFVLIGRNDAVAWGFTNTYTDVQDLFVEKVNPDNPDQYMAPDGWMDFGKKEETIRVKNADDRVFTRRWTRHGPVLPGKYKSLDRYLPKNTVTALRWVALDPDDTTMVAGLEAMNVKTVTEFQNGMQDYVTPMQSMVVADTQGNIGLIAPGRVPLRNPLNQVMGRAPAPGWDATYDWTGTIPFAGLPRQTNPQSGVIATANSKMVGPFYPYFLTFDWREDWRQQRIDALIVDNDALQTHQMSRQAQADVLSLAFETVAPQMIALVEGRDDVDGDALLRMKAWDFEMIEDSAEPLIFIAWFRQTMIDVYADDLGPVFYAWFRPRANVVNQLLSGETARDWCDNRTTPNRENCAEVIAGSLSKALKNLETTYGADRANWNWGRAHMTSGAHTPFSNIPVLKDIFDVQVPSPGGPYTINRGLPEFDSKKPFENAHGSSLRVIYDLADLEKSTFMITTGQSGNPFSRHYRDFAESWADVEAFTISSNPEAYEAKAEGVWRLSP</sequence>
<organism evidence="7 8">
    <name type="scientific">Flavimaribacter sediminis</name>
    <dbReference type="NCBI Taxonomy" id="2865987"/>
    <lineage>
        <taxon>Bacteria</taxon>
        <taxon>Pseudomonadati</taxon>
        <taxon>Pseudomonadota</taxon>
        <taxon>Alphaproteobacteria</taxon>
        <taxon>Hyphomicrobiales</taxon>
        <taxon>Rhizobiaceae</taxon>
        <taxon>Flavimaribacter</taxon>
    </lineage>
</organism>
<keyword evidence="6" id="KW-0812">Transmembrane</keyword>
<dbReference type="AlphaFoldDB" id="A0AAE2ZJW6"/>
<keyword evidence="6" id="KW-1133">Transmembrane helix</keyword>
<keyword evidence="3" id="KW-0865">Zymogen</keyword>
<keyword evidence="5" id="KW-0479">Metal-binding</keyword>
<evidence type="ECO:0000256" key="5">
    <source>
        <dbReference type="PIRSR" id="PIRSR001227-2"/>
    </source>
</evidence>
<keyword evidence="5" id="KW-0106">Calcium</keyword>
<dbReference type="GO" id="GO:0016811">
    <property type="term" value="F:hydrolase activity, acting on carbon-nitrogen (but not peptide) bonds, in linear amides"/>
    <property type="evidence" value="ECO:0007669"/>
    <property type="project" value="InterPro"/>
</dbReference>
<evidence type="ECO:0000256" key="4">
    <source>
        <dbReference type="PIRSR" id="PIRSR001227-1"/>
    </source>
</evidence>
<evidence type="ECO:0000256" key="2">
    <source>
        <dbReference type="ARBA" id="ARBA00022801"/>
    </source>
</evidence>
<accession>A0AAE2ZJW6</accession>
<proteinExistence type="inferred from homology"/>
<dbReference type="RefSeq" id="WP_220227093.1">
    <property type="nucleotide sequence ID" value="NZ_JAICBX010000001.1"/>
</dbReference>
<keyword evidence="8" id="KW-1185">Reference proteome</keyword>
<reference evidence="7" key="1">
    <citation type="submission" date="2021-08" db="EMBL/GenBank/DDBJ databases">
        <title>Hoeflea bacterium WL0058 sp. nov., isolated from the sediment.</title>
        <authorList>
            <person name="Wang L."/>
            <person name="Zhang D."/>
        </authorList>
    </citation>
    <scope>NUCLEOTIDE SEQUENCE</scope>
    <source>
        <strain evidence="7">WL0058</strain>
    </source>
</reference>
<evidence type="ECO:0000313" key="8">
    <source>
        <dbReference type="Proteomes" id="UP001196509"/>
    </source>
</evidence>
<feature type="active site" description="Nucleophile" evidence="4">
    <location>
        <position position="264"/>
    </location>
</feature>
<dbReference type="Gene3D" id="1.10.439.10">
    <property type="entry name" value="Penicillin Amidohydrolase, domain 1"/>
    <property type="match status" value="1"/>
</dbReference>
<dbReference type="InterPro" id="IPR002692">
    <property type="entry name" value="S45"/>
</dbReference>
<dbReference type="Pfam" id="PF01804">
    <property type="entry name" value="Penicil_amidase"/>
    <property type="match status" value="1"/>
</dbReference>
<feature type="binding site" evidence="5">
    <location>
        <position position="340"/>
    </location>
    <ligand>
        <name>Ca(2+)</name>
        <dbReference type="ChEBI" id="CHEBI:29108"/>
    </ligand>
</feature>
<dbReference type="Gene3D" id="1.10.1400.10">
    <property type="match status" value="1"/>
</dbReference>
<dbReference type="PANTHER" id="PTHR34218">
    <property type="entry name" value="PEPTIDASE S45 PENICILLIN AMIDASE"/>
    <property type="match status" value="1"/>
</dbReference>
<dbReference type="EMBL" id="JAICBX010000001">
    <property type="protein sequence ID" value="MBW8636406.1"/>
    <property type="molecule type" value="Genomic_DNA"/>
</dbReference>
<dbReference type="InterPro" id="IPR029055">
    <property type="entry name" value="Ntn_hydrolases_N"/>
</dbReference>
<dbReference type="InterPro" id="IPR014395">
    <property type="entry name" value="Pen/GL7ACA/AHL_acylase"/>
</dbReference>
<evidence type="ECO:0000256" key="3">
    <source>
        <dbReference type="ARBA" id="ARBA00023145"/>
    </source>
</evidence>
<dbReference type="PIRSF" id="PIRSF001227">
    <property type="entry name" value="Pen_acylase"/>
    <property type="match status" value="1"/>
</dbReference>
<dbReference type="Proteomes" id="UP001196509">
    <property type="component" value="Unassembled WGS sequence"/>
</dbReference>
<dbReference type="InterPro" id="IPR043146">
    <property type="entry name" value="Penicillin_amidase_N_B-knob"/>
</dbReference>
<evidence type="ECO:0000256" key="6">
    <source>
        <dbReference type="SAM" id="Phobius"/>
    </source>
</evidence>
<feature type="binding site" evidence="5">
    <location>
        <position position="195"/>
    </location>
    <ligand>
        <name>Ca(2+)</name>
        <dbReference type="ChEBI" id="CHEBI:29108"/>
    </ligand>
</feature>
<dbReference type="SUPFAM" id="SSF56235">
    <property type="entry name" value="N-terminal nucleophile aminohydrolases (Ntn hydrolases)"/>
    <property type="match status" value="1"/>
</dbReference>
<protein>
    <submittedName>
        <fullName evidence="7">Penicillin acylase family protein</fullName>
    </submittedName>
</protein>
<dbReference type="Gene3D" id="2.30.120.10">
    <property type="match status" value="1"/>
</dbReference>
<dbReference type="InterPro" id="IPR023343">
    <property type="entry name" value="Penicillin_amidase_dom1"/>
</dbReference>
<dbReference type="Gene3D" id="3.60.20.10">
    <property type="entry name" value="Glutamine Phosphoribosylpyrophosphate, subunit 1, domain 1"/>
    <property type="match status" value="1"/>
</dbReference>
<dbReference type="GO" id="GO:0017000">
    <property type="term" value="P:antibiotic biosynthetic process"/>
    <property type="evidence" value="ECO:0007669"/>
    <property type="project" value="InterPro"/>
</dbReference>
<comment type="similarity">
    <text evidence="1">Belongs to the peptidase S45 family.</text>
</comment>
<dbReference type="CDD" id="cd03747">
    <property type="entry name" value="Ntn_PGA_like"/>
    <property type="match status" value="1"/>
</dbReference>